<gene>
    <name evidence="3" type="primary">LOC113504923</name>
</gene>
<dbReference type="AlphaFoldDB" id="A0A7E5WRH9"/>
<keyword evidence="2" id="KW-1185">Reference proteome</keyword>
<feature type="chain" id="PRO_5028882471" evidence="1">
    <location>
        <begin position="17"/>
        <end position="239"/>
    </location>
</feature>
<dbReference type="InParanoid" id="A0A7E5WRH9"/>
<organism evidence="2 3">
    <name type="scientific">Trichoplusia ni</name>
    <name type="common">Cabbage looper</name>
    <dbReference type="NCBI Taxonomy" id="7111"/>
    <lineage>
        <taxon>Eukaryota</taxon>
        <taxon>Metazoa</taxon>
        <taxon>Ecdysozoa</taxon>
        <taxon>Arthropoda</taxon>
        <taxon>Hexapoda</taxon>
        <taxon>Insecta</taxon>
        <taxon>Pterygota</taxon>
        <taxon>Neoptera</taxon>
        <taxon>Endopterygota</taxon>
        <taxon>Lepidoptera</taxon>
        <taxon>Glossata</taxon>
        <taxon>Ditrysia</taxon>
        <taxon>Noctuoidea</taxon>
        <taxon>Noctuidae</taxon>
        <taxon>Plusiinae</taxon>
        <taxon>Trichoplusia</taxon>
    </lineage>
</organism>
<evidence type="ECO:0000313" key="2">
    <source>
        <dbReference type="Proteomes" id="UP000322000"/>
    </source>
</evidence>
<dbReference type="KEGG" id="tnl:113504923"/>
<proteinExistence type="predicted"/>
<evidence type="ECO:0000256" key="1">
    <source>
        <dbReference type="SAM" id="SignalP"/>
    </source>
</evidence>
<reference evidence="3" key="1">
    <citation type="submission" date="2025-08" db="UniProtKB">
        <authorList>
            <consortium name="RefSeq"/>
        </authorList>
    </citation>
    <scope>IDENTIFICATION</scope>
</reference>
<sequence length="239" mass="25037">MKFFAVFAAILAVAASHSSWTLNELSQAIQDPNTDPAMLPHLEAALDQMMDQIYAGANVEAVTVTVPAATVTWTLGQISDALQNPETDPALIPYLEEALNNIMDSIMAGNDVTAVPVAIPALEVTHWTLHELSEALQNPATNPALVPYLEHALNEMMDAIYAGHEMGAIVVAVPAGLDPVAPIPVVPTPVEVVAPVEAVPEVPATVPTTTPLVQIIVNIKEKQAAAAVAAPSFGPTPRA</sequence>
<dbReference type="Proteomes" id="UP000322000">
    <property type="component" value="Chromosome 2"/>
</dbReference>
<feature type="signal peptide" evidence="1">
    <location>
        <begin position="1"/>
        <end position="16"/>
    </location>
</feature>
<evidence type="ECO:0000313" key="3">
    <source>
        <dbReference type="RefSeq" id="XP_026743244.1"/>
    </source>
</evidence>
<dbReference type="RefSeq" id="XP_026743244.1">
    <property type="nucleotide sequence ID" value="XM_026887443.1"/>
</dbReference>
<protein>
    <submittedName>
        <fullName evidence="3">Uncharacterized protein LOC113504923</fullName>
    </submittedName>
</protein>
<dbReference type="GeneID" id="113504923"/>
<name>A0A7E5WRH9_TRINI</name>
<keyword evidence="1" id="KW-0732">Signal</keyword>
<dbReference type="OrthoDB" id="7482536at2759"/>
<accession>A0A7E5WRH9</accession>